<dbReference type="OrthoDB" id="4736258at2"/>
<dbReference type="Proteomes" id="UP000093592">
    <property type="component" value="Unassembled WGS sequence"/>
</dbReference>
<evidence type="ECO:0000313" key="2">
    <source>
        <dbReference type="Proteomes" id="UP000093592"/>
    </source>
</evidence>
<protein>
    <submittedName>
        <fullName evidence="1">Uncharacterized protein</fullName>
    </submittedName>
</protein>
<proteinExistence type="predicted"/>
<dbReference type="AlphaFoldDB" id="A0A1A2YSE4"/>
<gene>
    <name evidence="1" type="ORF">A5707_10030</name>
</gene>
<evidence type="ECO:0000313" key="1">
    <source>
        <dbReference type="EMBL" id="OBI40358.1"/>
    </source>
</evidence>
<name>A0A1A2YSE4_9MYCO</name>
<dbReference type="EMBL" id="LZKJ01000200">
    <property type="protein sequence ID" value="OBI40358.1"/>
    <property type="molecule type" value="Genomic_DNA"/>
</dbReference>
<sequence>MRAMTIYQLTDCLHEGRKARVSGDQIATIVSGWLAELGVHSPLADDFAYAVQTGDWATAHAIGTHLSIDVTVATRA</sequence>
<comment type="caution">
    <text evidence="1">The sequence shown here is derived from an EMBL/GenBank/DDBJ whole genome shotgun (WGS) entry which is preliminary data.</text>
</comment>
<reference evidence="2" key="1">
    <citation type="submission" date="2016-06" db="EMBL/GenBank/DDBJ databases">
        <authorList>
            <person name="Sutton G."/>
            <person name="Brinkac L."/>
            <person name="Sanka R."/>
            <person name="Adams M."/>
            <person name="Lau E."/>
            <person name="Sam S."/>
            <person name="Sreng N."/>
            <person name="Him V."/>
            <person name="Kerleguer A."/>
            <person name="Cheng S."/>
        </authorList>
    </citation>
    <scope>NUCLEOTIDE SEQUENCE [LARGE SCALE GENOMIC DNA]</scope>
    <source>
        <strain evidence="2">E861</strain>
    </source>
</reference>
<accession>A0A1A2YSE4</accession>
<organism evidence="1 2">
    <name type="scientific">Mycobacterium kyorinense</name>
    <dbReference type="NCBI Taxonomy" id="487514"/>
    <lineage>
        <taxon>Bacteria</taxon>
        <taxon>Bacillati</taxon>
        <taxon>Actinomycetota</taxon>
        <taxon>Actinomycetes</taxon>
        <taxon>Mycobacteriales</taxon>
        <taxon>Mycobacteriaceae</taxon>
        <taxon>Mycobacterium</taxon>
    </lineage>
</organism>